<comment type="subcellular location">
    <subcellularLocation>
        <location evidence="11">Cell membrane</location>
        <topology evidence="11">Single-pass membrane protein</topology>
    </subcellularLocation>
</comment>
<comment type="caution">
    <text evidence="12">The sequence shown here is derived from an EMBL/GenBank/DDBJ whole genome shotgun (WGS) entry which is preliminary data.</text>
</comment>
<sequence length="212" mass="21576">MTTLPPAASPAPDLSAQPGFSSWLRFALLWLVLGGLAYPALTTVTAHTLFPRQANGSLLTKNGRVVGSALVGQPFRGEAYFIGRPSAAGTGYDPVNVSGSNLAVSNPALRERVQAAAQAIAAREGVTPGQIPADLLTASGSGIDPHISPAGADLQVARVARARGLDAAQVRALVTQATERAPLGLGQRGVNVLRLNLALDALAPAAQPGQAP</sequence>
<keyword evidence="9 11" id="KW-0406">Ion transport</keyword>
<dbReference type="Pfam" id="PF02669">
    <property type="entry name" value="KdpC"/>
    <property type="match status" value="1"/>
</dbReference>
<keyword evidence="7 11" id="KW-0630">Potassium</keyword>
<dbReference type="RefSeq" id="WP_107136935.1">
    <property type="nucleotide sequence ID" value="NZ_PYSV01000003.1"/>
</dbReference>
<reference evidence="12 13" key="1">
    <citation type="submission" date="2018-03" db="EMBL/GenBank/DDBJ databases">
        <title>Draft genome of Deinococcus sp. OD32.</title>
        <authorList>
            <person name="Wang X.-P."/>
            <person name="Du Z.-J."/>
        </authorList>
    </citation>
    <scope>NUCLEOTIDE SEQUENCE [LARGE SCALE GENOMIC DNA]</scope>
    <source>
        <strain evidence="12 13">OD32</strain>
    </source>
</reference>
<protein>
    <recommendedName>
        <fullName evidence="11">Potassium-transporting ATPase KdpC subunit</fullName>
    </recommendedName>
    <alternativeName>
        <fullName evidence="11">ATP phosphohydrolase [potassium-transporting] C chain</fullName>
    </alternativeName>
    <alternativeName>
        <fullName evidence="11">Potassium-binding and translocating subunit C</fullName>
    </alternativeName>
    <alternativeName>
        <fullName evidence="11">Potassium-translocating ATPase C chain</fullName>
    </alternativeName>
</protein>
<keyword evidence="3 11" id="KW-0633">Potassium transport</keyword>
<dbReference type="PANTHER" id="PTHR30042">
    <property type="entry name" value="POTASSIUM-TRANSPORTING ATPASE C CHAIN"/>
    <property type="match status" value="1"/>
</dbReference>
<dbReference type="EMBL" id="PYSV01000003">
    <property type="protein sequence ID" value="PTA69077.1"/>
    <property type="molecule type" value="Genomic_DNA"/>
</dbReference>
<proteinExistence type="inferred from homology"/>
<organism evidence="12 13">
    <name type="scientific">Deinococcus arcticus</name>
    <dbReference type="NCBI Taxonomy" id="2136176"/>
    <lineage>
        <taxon>Bacteria</taxon>
        <taxon>Thermotogati</taxon>
        <taxon>Deinococcota</taxon>
        <taxon>Deinococci</taxon>
        <taxon>Deinococcales</taxon>
        <taxon>Deinococcaceae</taxon>
        <taxon>Deinococcus</taxon>
    </lineage>
</organism>
<name>A0A2T3WB58_9DEIO</name>
<evidence type="ECO:0000256" key="3">
    <source>
        <dbReference type="ARBA" id="ARBA00022538"/>
    </source>
</evidence>
<evidence type="ECO:0000313" key="13">
    <source>
        <dbReference type="Proteomes" id="UP000240317"/>
    </source>
</evidence>
<gene>
    <name evidence="11" type="primary">kdpC</name>
    <name evidence="12" type="ORF">C8263_04620</name>
</gene>
<evidence type="ECO:0000256" key="8">
    <source>
        <dbReference type="ARBA" id="ARBA00022989"/>
    </source>
</evidence>
<keyword evidence="10 11" id="KW-0472">Membrane</keyword>
<dbReference type="NCBIfam" id="TIGR00681">
    <property type="entry name" value="kdpC"/>
    <property type="match status" value="1"/>
</dbReference>
<dbReference type="InterPro" id="IPR003820">
    <property type="entry name" value="KdpC"/>
</dbReference>
<evidence type="ECO:0000256" key="1">
    <source>
        <dbReference type="ARBA" id="ARBA00022448"/>
    </source>
</evidence>
<keyword evidence="13" id="KW-1185">Reference proteome</keyword>
<evidence type="ECO:0000256" key="5">
    <source>
        <dbReference type="ARBA" id="ARBA00022741"/>
    </source>
</evidence>
<evidence type="ECO:0000256" key="7">
    <source>
        <dbReference type="ARBA" id="ARBA00022958"/>
    </source>
</evidence>
<keyword evidence="1 11" id="KW-0813">Transport</keyword>
<keyword evidence="2 11" id="KW-1003">Cell membrane</keyword>
<comment type="similarity">
    <text evidence="11">Belongs to the KdpC family.</text>
</comment>
<dbReference type="NCBIfam" id="NF001454">
    <property type="entry name" value="PRK00315.1"/>
    <property type="match status" value="1"/>
</dbReference>
<dbReference type="GO" id="GO:0008556">
    <property type="term" value="F:P-type potassium transmembrane transporter activity"/>
    <property type="evidence" value="ECO:0007669"/>
    <property type="project" value="InterPro"/>
</dbReference>
<evidence type="ECO:0000256" key="6">
    <source>
        <dbReference type="ARBA" id="ARBA00022840"/>
    </source>
</evidence>
<comment type="subunit">
    <text evidence="11">The system is composed of three essential subunits: KdpA, KdpB and KdpC.</text>
</comment>
<dbReference type="AlphaFoldDB" id="A0A2T3WB58"/>
<dbReference type="OrthoDB" id="9809491at2"/>
<evidence type="ECO:0000256" key="4">
    <source>
        <dbReference type="ARBA" id="ARBA00022692"/>
    </source>
</evidence>
<accession>A0A2T3WB58</accession>
<dbReference type="Proteomes" id="UP000240317">
    <property type="component" value="Unassembled WGS sequence"/>
</dbReference>
<dbReference type="GO" id="GO:0005886">
    <property type="term" value="C:plasma membrane"/>
    <property type="evidence" value="ECO:0007669"/>
    <property type="project" value="UniProtKB-SubCell"/>
</dbReference>
<evidence type="ECO:0000313" key="12">
    <source>
        <dbReference type="EMBL" id="PTA69077.1"/>
    </source>
</evidence>
<dbReference type="PIRSF" id="PIRSF001296">
    <property type="entry name" value="K_ATPase_KdpC"/>
    <property type="match status" value="1"/>
</dbReference>
<dbReference type="PANTHER" id="PTHR30042:SF2">
    <property type="entry name" value="POTASSIUM-TRANSPORTING ATPASE KDPC SUBUNIT"/>
    <property type="match status" value="1"/>
</dbReference>
<evidence type="ECO:0000256" key="10">
    <source>
        <dbReference type="ARBA" id="ARBA00023136"/>
    </source>
</evidence>
<comment type="function">
    <text evidence="11">Part of the high-affinity ATP-driven potassium transport (or Kdp) system, which catalyzes the hydrolysis of ATP coupled with the electrogenic transport of potassium into the cytoplasm. This subunit acts as a catalytic chaperone that increases the ATP-binding affinity of the ATP-hydrolyzing subunit KdpB by the formation of a transient KdpB/KdpC/ATP ternary complex.</text>
</comment>
<evidence type="ECO:0000256" key="11">
    <source>
        <dbReference type="HAMAP-Rule" id="MF_00276"/>
    </source>
</evidence>
<keyword evidence="8 11" id="KW-1133">Transmembrane helix</keyword>
<keyword evidence="5 11" id="KW-0547">Nucleotide-binding</keyword>
<evidence type="ECO:0000256" key="2">
    <source>
        <dbReference type="ARBA" id="ARBA00022475"/>
    </source>
</evidence>
<dbReference type="GO" id="GO:0005524">
    <property type="term" value="F:ATP binding"/>
    <property type="evidence" value="ECO:0007669"/>
    <property type="project" value="UniProtKB-UniRule"/>
</dbReference>
<dbReference type="HAMAP" id="MF_00276">
    <property type="entry name" value="KdpC"/>
    <property type="match status" value="1"/>
</dbReference>
<feature type="transmembrane region" description="Helical" evidence="11">
    <location>
        <begin position="20"/>
        <end position="41"/>
    </location>
</feature>
<keyword evidence="4 11" id="KW-0812">Transmembrane</keyword>
<evidence type="ECO:0000256" key="9">
    <source>
        <dbReference type="ARBA" id="ARBA00023065"/>
    </source>
</evidence>
<keyword evidence="6 11" id="KW-0067">ATP-binding</keyword>